<dbReference type="AlphaFoldDB" id="A0A174GMA3"/>
<protein>
    <recommendedName>
        <fullName evidence="4">Lipoprotein</fullName>
    </recommendedName>
</protein>
<dbReference type="STRING" id="338188.ERS852397_02415"/>
<dbReference type="PROSITE" id="PS51257">
    <property type="entry name" value="PROKAR_LIPOPROTEIN"/>
    <property type="match status" value="1"/>
</dbReference>
<organism evidence="2 3">
    <name type="scientific">Bacteroides finegoldii</name>
    <dbReference type="NCBI Taxonomy" id="338188"/>
    <lineage>
        <taxon>Bacteria</taxon>
        <taxon>Pseudomonadati</taxon>
        <taxon>Bacteroidota</taxon>
        <taxon>Bacteroidia</taxon>
        <taxon>Bacteroidales</taxon>
        <taxon>Bacteroidaceae</taxon>
        <taxon>Bacteroides</taxon>
    </lineage>
</organism>
<dbReference type="Proteomes" id="UP000095517">
    <property type="component" value="Unassembled WGS sequence"/>
</dbReference>
<proteinExistence type="predicted"/>
<evidence type="ECO:0000256" key="1">
    <source>
        <dbReference type="SAM" id="SignalP"/>
    </source>
</evidence>
<dbReference type="RefSeq" id="WP_022275669.1">
    <property type="nucleotide sequence ID" value="NZ_CABIXA010000012.1"/>
</dbReference>
<feature type="signal peptide" evidence="1">
    <location>
        <begin position="1"/>
        <end position="20"/>
    </location>
</feature>
<feature type="chain" id="PRO_5008022646" description="Lipoprotein" evidence="1">
    <location>
        <begin position="21"/>
        <end position="348"/>
    </location>
</feature>
<sequence>MKLKYYIISLVLATSCGYLASCSDDDDDKIVNSELTFGVDALRVKIGEENKTLIPVAAGEGQYNAFSLDENVAKATIENGEVFVEGFHNGSTHIVVSDAGGHYKRLPIQVYTTDELVLNMQTLDFNCLLGKTESNNQIEVVLGNGGYSVESGDERIRAEISSTVDNEGNETAKVIVRATASKEEYTGIVTVRDQSNCTAEVTVTVKASFDVFTPERIAIIKEITTDYCNIEVAGLTGPRPSYWDYYINSGTHYTGEATENSTCKVGWEYGSSWYCYGQAVIEYPETATVGETVNGCTFHYVYAFEDSQSYPGYQAQIVRDDAEAIAVLFAKVDIENENIDYGYIVMKK</sequence>
<keyword evidence="1" id="KW-0732">Signal</keyword>
<reference evidence="2 3" key="1">
    <citation type="submission" date="2015-09" db="EMBL/GenBank/DDBJ databases">
        <authorList>
            <consortium name="Pathogen Informatics"/>
        </authorList>
    </citation>
    <scope>NUCLEOTIDE SEQUENCE [LARGE SCALE GENOMIC DNA]</scope>
    <source>
        <strain evidence="2 3">2789STDY5608840</strain>
    </source>
</reference>
<evidence type="ECO:0008006" key="4">
    <source>
        <dbReference type="Google" id="ProtNLM"/>
    </source>
</evidence>
<gene>
    <name evidence="2" type="ORF">ERS852397_02415</name>
</gene>
<name>A0A174GMA3_9BACE</name>
<evidence type="ECO:0000313" key="2">
    <source>
        <dbReference type="EMBL" id="CUO62030.1"/>
    </source>
</evidence>
<dbReference type="EMBL" id="CYZH01000012">
    <property type="protein sequence ID" value="CUO62030.1"/>
    <property type="molecule type" value="Genomic_DNA"/>
</dbReference>
<evidence type="ECO:0000313" key="3">
    <source>
        <dbReference type="Proteomes" id="UP000095517"/>
    </source>
</evidence>
<accession>A0A174GMA3</accession>